<protein>
    <recommendedName>
        <fullName evidence="9">7-carboxy-7-deazaguanine synthase</fullName>
        <shortName evidence="9">CDG synthase</shortName>
        <ecNumber evidence="9">4.3.99.3</ecNumber>
    </recommendedName>
    <alternativeName>
        <fullName evidence="9">Queuosine biosynthesis protein QueE</fullName>
    </alternativeName>
</protein>
<dbReference type="SFLD" id="SFLDF00376">
    <property type="entry name" value="7-carboxy-7-deazaguanine_synth"/>
    <property type="match status" value="1"/>
</dbReference>
<feature type="binding site" evidence="9">
    <location>
        <position position="30"/>
    </location>
    <ligand>
        <name>[4Fe-4S] cluster</name>
        <dbReference type="ChEBI" id="CHEBI:49883"/>
        <note>4Fe-4S-S-AdoMet</note>
    </ligand>
</feature>
<comment type="function">
    <text evidence="9">Catalyzes the complex heterocyclic radical-mediated conversion of 6-carboxy-5,6,7,8-tetrahydropterin (CPH4) to 7-carboxy-7-deazaguanine (CDG), a step common to the biosynthetic pathways of all 7-deazapurine-containing compounds.</text>
</comment>
<keyword evidence="5 9" id="KW-0460">Magnesium</keyword>
<dbReference type="HAMAP" id="MF_00917">
    <property type="entry name" value="QueE"/>
    <property type="match status" value="1"/>
</dbReference>
<reference evidence="10 11" key="1">
    <citation type="submission" date="2019-07" db="EMBL/GenBank/DDBJ databases">
        <title>Whole genome shotgun sequence of Halomonas variabilis NBRC 102410.</title>
        <authorList>
            <person name="Hosoyama A."/>
            <person name="Uohara A."/>
            <person name="Ohji S."/>
            <person name="Ichikawa N."/>
        </authorList>
    </citation>
    <scope>NUCLEOTIDE SEQUENCE [LARGE SCALE GENOMIC DNA]</scope>
    <source>
        <strain evidence="10 11">NBRC 102410</strain>
    </source>
</reference>
<keyword evidence="4 9" id="KW-0671">Queuosine biosynthesis</keyword>
<dbReference type="InterPro" id="IPR007197">
    <property type="entry name" value="rSAM"/>
</dbReference>
<dbReference type="Gene3D" id="3.20.20.70">
    <property type="entry name" value="Aldolase class I"/>
    <property type="match status" value="1"/>
</dbReference>
<feature type="binding site" evidence="9">
    <location>
        <begin position="47"/>
        <end position="49"/>
    </location>
    <ligand>
        <name>S-adenosyl-L-methionine</name>
        <dbReference type="ChEBI" id="CHEBI:59789"/>
    </ligand>
</feature>
<keyword evidence="7 9" id="KW-0411">Iron-sulfur</keyword>
<evidence type="ECO:0000256" key="2">
    <source>
        <dbReference type="ARBA" id="ARBA00022691"/>
    </source>
</evidence>
<evidence type="ECO:0000313" key="11">
    <source>
        <dbReference type="Proteomes" id="UP000321303"/>
    </source>
</evidence>
<comment type="pathway">
    <text evidence="9">Purine metabolism; 7-cyano-7-deazaguanine biosynthesis.</text>
</comment>
<dbReference type="InterPro" id="IPR058240">
    <property type="entry name" value="rSAM_sf"/>
</dbReference>
<dbReference type="EC" id="4.3.99.3" evidence="9"/>
<evidence type="ECO:0000256" key="5">
    <source>
        <dbReference type="ARBA" id="ARBA00022842"/>
    </source>
</evidence>
<dbReference type="RefSeq" id="WP_146876139.1">
    <property type="nucleotide sequence ID" value="NZ_BJXV01000019.1"/>
</dbReference>
<feature type="binding site" evidence="9">
    <location>
        <begin position="143"/>
        <end position="145"/>
    </location>
    <ligand>
        <name>S-adenosyl-L-methionine</name>
        <dbReference type="ChEBI" id="CHEBI:59789"/>
    </ligand>
</feature>
<keyword evidence="1 9" id="KW-0004">4Fe-4S</keyword>
<keyword evidence="11" id="KW-1185">Reference proteome</keyword>
<dbReference type="SFLD" id="SFLDS00029">
    <property type="entry name" value="Radical_SAM"/>
    <property type="match status" value="1"/>
</dbReference>
<evidence type="ECO:0000256" key="7">
    <source>
        <dbReference type="ARBA" id="ARBA00023014"/>
    </source>
</evidence>
<keyword evidence="8 9" id="KW-0456">Lyase</keyword>
<comment type="cofactor">
    <cofactor evidence="9">
        <name>[4Fe-4S] cluster</name>
        <dbReference type="ChEBI" id="CHEBI:49883"/>
    </cofactor>
    <text evidence="9">Binds 1 [4Fe-4S] cluster. The cluster is coordinated with 3 cysteines and an exchangeable S-adenosyl-L-methionine.</text>
</comment>
<dbReference type="InterPro" id="IPR024924">
    <property type="entry name" value="7-CO-7-deazaguanine_synth-like"/>
</dbReference>
<dbReference type="GO" id="GO:0000287">
    <property type="term" value="F:magnesium ion binding"/>
    <property type="evidence" value="ECO:0007669"/>
    <property type="project" value="UniProtKB-UniRule"/>
</dbReference>
<dbReference type="OrthoDB" id="9792276at2"/>
<evidence type="ECO:0000256" key="6">
    <source>
        <dbReference type="ARBA" id="ARBA00023004"/>
    </source>
</evidence>
<comment type="similarity">
    <text evidence="9">Belongs to the radical SAM superfamily. 7-carboxy-7-deazaguanine synthase family.</text>
</comment>
<feature type="binding site" evidence="9">
    <location>
        <begin position="183"/>
        <end position="186"/>
    </location>
    <ligand>
        <name>S-adenosyl-L-methionine</name>
        <dbReference type="ChEBI" id="CHEBI:59789"/>
    </ligand>
</feature>
<feature type="binding site" evidence="9">
    <location>
        <position position="102"/>
    </location>
    <ligand>
        <name>S-adenosyl-L-methionine</name>
        <dbReference type="ChEBI" id="CHEBI:59789"/>
    </ligand>
</feature>
<dbReference type="PANTHER" id="PTHR42836:SF1">
    <property type="entry name" value="7-CARBOXY-7-DEAZAGUANINE SYNTHASE"/>
    <property type="match status" value="1"/>
</dbReference>
<comment type="catalytic activity">
    <reaction evidence="9">
        <text>6-carboxy-5,6,7,8-tetrahydropterin + H(+) = 7-carboxy-7-carbaguanine + NH4(+)</text>
        <dbReference type="Rhea" id="RHEA:27974"/>
        <dbReference type="ChEBI" id="CHEBI:15378"/>
        <dbReference type="ChEBI" id="CHEBI:28938"/>
        <dbReference type="ChEBI" id="CHEBI:61032"/>
        <dbReference type="ChEBI" id="CHEBI:61036"/>
        <dbReference type="EC" id="4.3.99.3"/>
    </reaction>
</comment>
<feature type="binding site" evidence="9">
    <location>
        <position position="45"/>
    </location>
    <ligand>
        <name>[4Fe-4S] cluster</name>
        <dbReference type="ChEBI" id="CHEBI:49883"/>
        <note>4Fe-4S-S-AdoMet</note>
    </ligand>
</feature>
<name>A0A511URL8_9GAMM</name>
<keyword evidence="6 9" id="KW-0408">Iron</keyword>
<dbReference type="NCBIfam" id="TIGR04508">
    <property type="entry name" value="queE_Cx14CxxC"/>
    <property type="match status" value="1"/>
</dbReference>
<sequence>MYQVKEAFYTLQGEGAQAGRASVFCRFSGCNLWSGRDVDRATAKCTFCDTDFIGTDGINGGKFASASALAEHIVSLWPEQNTIATQHATPRSATPYVVFTGGEPLLQLDTALIATLHSHGFEVAVETNGTLAPPPGIDWLCVSPKGGNSLVVTKGDELKLVFPQADAPPEQFASLGFRHFFLQPMDLAPLNQDKTTVAETTAYCMANPQWRLSLQMHKLAGFD</sequence>
<comment type="subunit">
    <text evidence="9">Homodimer.</text>
</comment>
<feature type="binding site" evidence="9">
    <location>
        <position position="50"/>
    </location>
    <ligand>
        <name>Mg(2+)</name>
        <dbReference type="ChEBI" id="CHEBI:18420"/>
    </ligand>
</feature>
<dbReference type="GO" id="GO:1904047">
    <property type="term" value="F:S-adenosyl-L-methionine binding"/>
    <property type="evidence" value="ECO:0007669"/>
    <property type="project" value="UniProtKB-UniRule"/>
</dbReference>
<evidence type="ECO:0000256" key="1">
    <source>
        <dbReference type="ARBA" id="ARBA00022485"/>
    </source>
</evidence>
<comment type="cofactor">
    <cofactor evidence="9">
        <name>S-adenosyl-L-methionine</name>
        <dbReference type="ChEBI" id="CHEBI:59789"/>
    </cofactor>
    <text evidence="9">Binds 1 S-adenosyl-L-methionine per subunit.</text>
</comment>
<dbReference type="UniPathway" id="UPA00391"/>
<comment type="caution">
    <text evidence="9">Lacks conserved residue(s) required for the propagation of feature annotation.</text>
</comment>
<dbReference type="EMBL" id="BJXV01000019">
    <property type="protein sequence ID" value="GEN29230.1"/>
    <property type="molecule type" value="Genomic_DNA"/>
</dbReference>
<dbReference type="GO" id="GO:0051539">
    <property type="term" value="F:4 iron, 4 sulfur cluster binding"/>
    <property type="evidence" value="ECO:0007669"/>
    <property type="project" value="UniProtKB-UniRule"/>
</dbReference>
<dbReference type="GO" id="GO:0016840">
    <property type="term" value="F:carbon-nitrogen lyase activity"/>
    <property type="evidence" value="ECO:0007669"/>
    <property type="project" value="UniProtKB-UniRule"/>
</dbReference>
<comment type="caution">
    <text evidence="10">The sequence shown here is derived from an EMBL/GenBank/DDBJ whole genome shotgun (WGS) entry which is preliminary data.</text>
</comment>
<dbReference type="SUPFAM" id="SSF102114">
    <property type="entry name" value="Radical SAM enzymes"/>
    <property type="match status" value="1"/>
</dbReference>
<feature type="binding site" evidence="9">
    <location>
        <position position="26"/>
    </location>
    <ligand>
        <name>substrate</name>
    </ligand>
</feature>
<accession>A0A511URL8</accession>
<evidence type="ECO:0000313" key="10">
    <source>
        <dbReference type="EMBL" id="GEN29230.1"/>
    </source>
</evidence>
<keyword evidence="2 9" id="KW-0949">S-adenosyl-L-methionine</keyword>
<organism evidence="10 11">
    <name type="scientific">Halovibrio variabilis</name>
    <dbReference type="NCBI Taxonomy" id="31910"/>
    <lineage>
        <taxon>Bacteria</taxon>
        <taxon>Pseudomonadati</taxon>
        <taxon>Pseudomonadota</taxon>
        <taxon>Gammaproteobacteria</taxon>
        <taxon>Oceanospirillales</taxon>
        <taxon>Halomonadaceae</taxon>
        <taxon>Halovibrio</taxon>
    </lineage>
</organism>
<feature type="binding site" evidence="9">
    <location>
        <begin position="11"/>
        <end position="13"/>
    </location>
    <ligand>
        <name>substrate</name>
    </ligand>
</feature>
<gene>
    <name evidence="9 10" type="primary">queE</name>
    <name evidence="10" type="ORF">HVA01_28760</name>
</gene>
<dbReference type="AlphaFoldDB" id="A0A511URL8"/>
<dbReference type="InterPro" id="IPR030977">
    <property type="entry name" value="QueE_Cx14CxxC"/>
</dbReference>
<dbReference type="PANTHER" id="PTHR42836">
    <property type="entry name" value="7-CARBOXY-7-DEAZAGUANINE SYNTHASE"/>
    <property type="match status" value="1"/>
</dbReference>
<evidence type="ECO:0000256" key="4">
    <source>
        <dbReference type="ARBA" id="ARBA00022785"/>
    </source>
</evidence>
<evidence type="ECO:0000256" key="9">
    <source>
        <dbReference type="HAMAP-Rule" id="MF_00917"/>
    </source>
</evidence>
<dbReference type="InterPro" id="IPR013785">
    <property type="entry name" value="Aldolase_TIM"/>
</dbReference>
<feature type="binding site" evidence="9">
    <location>
        <position position="48"/>
    </location>
    <ligand>
        <name>[4Fe-4S] cluster</name>
        <dbReference type="ChEBI" id="CHEBI:49883"/>
        <note>4Fe-4S-S-AdoMet</note>
    </ligand>
</feature>
<proteinExistence type="inferred from homology"/>
<feature type="binding site" evidence="9">
    <location>
        <position position="100"/>
    </location>
    <ligand>
        <name>substrate</name>
    </ligand>
</feature>
<dbReference type="Proteomes" id="UP000321303">
    <property type="component" value="Unassembled WGS sequence"/>
</dbReference>
<keyword evidence="3 9" id="KW-0479">Metal-binding</keyword>
<evidence type="ECO:0000256" key="3">
    <source>
        <dbReference type="ARBA" id="ARBA00022723"/>
    </source>
</evidence>
<dbReference type="GO" id="GO:0008616">
    <property type="term" value="P:tRNA queuosine(34) biosynthetic process"/>
    <property type="evidence" value="ECO:0007669"/>
    <property type="project" value="UniProtKB-UniRule"/>
</dbReference>
<dbReference type="PIRSF" id="PIRSF000370">
    <property type="entry name" value="QueE"/>
    <property type="match status" value="1"/>
</dbReference>
<evidence type="ECO:0000256" key="8">
    <source>
        <dbReference type="ARBA" id="ARBA00023239"/>
    </source>
</evidence>
<comment type="cofactor">
    <cofactor evidence="9">
        <name>Mg(2+)</name>
        <dbReference type="ChEBI" id="CHEBI:18420"/>
    </cofactor>
</comment>